<protein>
    <recommendedName>
        <fullName evidence="3">30S ribosomal protein S21</fullName>
    </recommendedName>
</protein>
<reference evidence="1 2" key="1">
    <citation type="submission" date="2017-09" db="EMBL/GenBank/DDBJ databases">
        <title>Depth-based differentiation of microbial function through sediment-hosted aquifers and enrichment of novel symbionts in the deep terrestrial subsurface.</title>
        <authorList>
            <person name="Probst A.J."/>
            <person name="Ladd B."/>
            <person name="Jarett J.K."/>
            <person name="Geller-Mcgrath D.E."/>
            <person name="Sieber C.M."/>
            <person name="Emerson J.B."/>
            <person name="Anantharaman K."/>
            <person name="Thomas B.C."/>
            <person name="Malmstrom R."/>
            <person name="Stieglmeier M."/>
            <person name="Klingl A."/>
            <person name="Woyke T."/>
            <person name="Ryan C.M."/>
            <person name="Banfield J.F."/>
        </authorList>
    </citation>
    <scope>NUCLEOTIDE SEQUENCE [LARGE SCALE GENOMIC DNA]</scope>
    <source>
        <strain evidence="1">CG11_big_fil_rev_8_21_14_0_20_40_24</strain>
    </source>
</reference>
<evidence type="ECO:0000313" key="2">
    <source>
        <dbReference type="Proteomes" id="UP000229834"/>
    </source>
</evidence>
<proteinExistence type="predicted"/>
<dbReference type="Proteomes" id="UP000229834">
    <property type="component" value="Unassembled WGS sequence"/>
</dbReference>
<sequence>MINVEVSKNSNENSLGLLRRFTKRVQGSGVLPRLRGARFSSRNISENVKKKKTLKYLNQKKVTEELIKMGKMPEKTRRNGKRR</sequence>
<comment type="caution">
    <text evidence="1">The sequence shown here is derived from an EMBL/GenBank/DDBJ whole genome shotgun (WGS) entry which is preliminary data.</text>
</comment>
<organism evidence="1 2">
    <name type="scientific">Candidatus Zambryskibacteria bacterium CG11_big_fil_rev_8_21_14_0_20_40_24</name>
    <dbReference type="NCBI Taxonomy" id="1975116"/>
    <lineage>
        <taxon>Bacteria</taxon>
        <taxon>Candidatus Zambryskiibacteriota</taxon>
    </lineage>
</organism>
<gene>
    <name evidence="1" type="ORF">COV95_00460</name>
</gene>
<dbReference type="AlphaFoldDB" id="A0A2H0K795"/>
<name>A0A2H0K795_9BACT</name>
<evidence type="ECO:0000313" key="1">
    <source>
        <dbReference type="EMBL" id="PIQ67119.1"/>
    </source>
</evidence>
<dbReference type="EMBL" id="PCVC01000013">
    <property type="protein sequence ID" value="PIQ67119.1"/>
    <property type="molecule type" value="Genomic_DNA"/>
</dbReference>
<evidence type="ECO:0008006" key="3">
    <source>
        <dbReference type="Google" id="ProtNLM"/>
    </source>
</evidence>
<accession>A0A2H0K795</accession>